<dbReference type="GO" id="GO:0000287">
    <property type="term" value="F:magnesium ion binding"/>
    <property type="evidence" value="ECO:0007669"/>
    <property type="project" value="InterPro"/>
</dbReference>
<dbReference type="InterPro" id="IPR036376">
    <property type="entry name" value="RuBisCO_lsu_C_sf"/>
</dbReference>
<dbReference type="AlphaFoldDB" id="A0A0R3BZR4"/>
<evidence type="ECO:0008006" key="3">
    <source>
        <dbReference type="Google" id="ProtNLM"/>
    </source>
</evidence>
<accession>A0A0R3BZR4</accession>
<reference evidence="1 2" key="1">
    <citation type="submission" date="2015-09" db="EMBL/GenBank/DDBJ databases">
        <title>Draft Genome Sequence of the Strain BR 3267 (Bradyrhizobium yuanmingense) recommended as inoculant for cowpea in Brazil.</title>
        <authorList>
            <person name="Simoes-Araujo J.L."/>
            <person name="Zilli J.E."/>
        </authorList>
    </citation>
    <scope>NUCLEOTIDE SEQUENCE [LARGE SCALE GENOMIC DNA]</scope>
    <source>
        <strain evidence="1 2">BR3267</strain>
    </source>
</reference>
<name>A0A0R3BZR4_9BRAD</name>
<dbReference type="Gene3D" id="3.20.20.110">
    <property type="entry name" value="Ribulose bisphosphate carboxylase, large subunit, C-terminal domain"/>
    <property type="match status" value="1"/>
</dbReference>
<evidence type="ECO:0000313" key="1">
    <source>
        <dbReference type="EMBL" id="KRP90815.1"/>
    </source>
</evidence>
<proteinExistence type="predicted"/>
<evidence type="ECO:0000313" key="2">
    <source>
        <dbReference type="Proteomes" id="UP000051380"/>
    </source>
</evidence>
<dbReference type="SUPFAM" id="SSF51649">
    <property type="entry name" value="RuBisCo, C-terminal domain"/>
    <property type="match status" value="1"/>
</dbReference>
<dbReference type="Proteomes" id="UP000051380">
    <property type="component" value="Unassembled WGS sequence"/>
</dbReference>
<dbReference type="EMBL" id="LJYF01000034">
    <property type="protein sequence ID" value="KRP90815.1"/>
    <property type="molecule type" value="Genomic_DNA"/>
</dbReference>
<gene>
    <name evidence="1" type="ORF">AOQ72_34170</name>
</gene>
<comment type="caution">
    <text evidence="1">The sequence shown here is derived from an EMBL/GenBank/DDBJ whole genome shotgun (WGS) entry which is preliminary data.</text>
</comment>
<protein>
    <recommendedName>
        <fullName evidence="3">Ribulose 1,5-bisphosphate carboxylase large subunit</fullName>
    </recommendedName>
</protein>
<organism evidence="1 2">
    <name type="scientific">Bradyrhizobium yuanmingense</name>
    <dbReference type="NCBI Taxonomy" id="108015"/>
    <lineage>
        <taxon>Bacteria</taxon>
        <taxon>Pseudomonadati</taxon>
        <taxon>Pseudomonadota</taxon>
        <taxon>Alphaproteobacteria</taxon>
        <taxon>Hyphomicrobiales</taxon>
        <taxon>Nitrobacteraceae</taxon>
        <taxon>Bradyrhizobium</taxon>
    </lineage>
</organism>
<sequence length="469" mass="51624">MSWIVARIKIVPTKAGKSVSPDDAQAFIDQVKEDALFGTYAELDPGYWRSRMDRLPSALSEVELLGEPQLSPDGLAAYIFELRLSSELFPPAMGGVQHLFGILAGDLMRFTLPPMTLQSAVIEDVQFPDDWDFKHFEAFRKFVSNDVKSIRSAFNLPDHRPLLAYSFKPRVGFKIESLRQIASEVLDEGFNIVELDTRFLPLNDSMLESLINLAGELGSRHRRHVARLSLNFSLPTDIALDVTRRLCAECPQPVVVKIDGGFNGLSTMQALRRLRVADGRKLGPIVTCYPLLQGTLSQFIPRDTYVQALAKSGADIIYPGGRPDLGAMSRSIDGSGENAVRSAVERYQRLSRLGWPMLSIAGGVYPGQLQAFYELLGPDVAWYLGGAVALHKGGPTAGAKLCVNIADQSGALREKAQESWADDLPSGLSDECDAMFKGRSALSDELLRYVSPKEHLAPRNGLKPYNRAT</sequence>